<dbReference type="Proteomes" id="UP000019460">
    <property type="component" value="Unassembled WGS sequence"/>
</dbReference>
<protein>
    <submittedName>
        <fullName evidence="3">Anti sigma-E protein RseA</fullName>
    </submittedName>
</protein>
<dbReference type="PANTHER" id="PTHR38104">
    <property type="match status" value="1"/>
</dbReference>
<dbReference type="InterPro" id="IPR005572">
    <property type="entry name" value="Anti-sigma_E_RseA_N"/>
</dbReference>
<evidence type="ECO:0000256" key="1">
    <source>
        <dbReference type="SAM" id="Phobius"/>
    </source>
</evidence>
<proteinExistence type="predicted"/>
<keyword evidence="4" id="KW-1185">Reference proteome</keyword>
<dbReference type="Pfam" id="PF03872">
    <property type="entry name" value="RseA_N"/>
    <property type="match status" value="1"/>
</dbReference>
<organism evidence="3 4">
    <name type="scientific">Imhoffiella purpurea</name>
    <dbReference type="NCBI Taxonomy" id="1249627"/>
    <lineage>
        <taxon>Bacteria</taxon>
        <taxon>Pseudomonadati</taxon>
        <taxon>Pseudomonadota</taxon>
        <taxon>Gammaproteobacteria</taxon>
        <taxon>Chromatiales</taxon>
        <taxon>Chromatiaceae</taxon>
        <taxon>Imhoffiella</taxon>
    </lineage>
</organism>
<evidence type="ECO:0000313" key="3">
    <source>
        <dbReference type="EMBL" id="EXJ14713.1"/>
    </source>
</evidence>
<comment type="caution">
    <text evidence="3">The sequence shown here is derived from an EMBL/GenBank/DDBJ whole genome shotgun (WGS) entry which is preliminary data.</text>
</comment>
<dbReference type="PANTHER" id="PTHR38104:SF1">
    <property type="entry name" value="ANTI-SIGMA-E FACTOR RSEA"/>
    <property type="match status" value="1"/>
</dbReference>
<keyword evidence="1" id="KW-1133">Transmembrane helix</keyword>
<name>W9V589_9GAMM</name>
<dbReference type="InterPro" id="IPR036147">
    <property type="entry name" value="Anti-sigma_E_RseA_N_sf"/>
</dbReference>
<evidence type="ECO:0000259" key="2">
    <source>
        <dbReference type="Pfam" id="PF03872"/>
    </source>
</evidence>
<sequence length="183" mass="20484">MTDEHKQRLSELQDGELDSASVTRLLDTVAYDDQLRASWERYHLIGQAIRGEPIGVDTRRIADRVRCTLQAEPAILAHRRRRSPLRQRVQRMAGMALAASVAFAVFLMGPVFYQDALQDTPPAGASSRFAERDASANQRWHQERVDVANKLDLFLVTHQAAAPMTGAKGMLPYATLVGYEVPR</sequence>
<dbReference type="AlphaFoldDB" id="W9V589"/>
<dbReference type="EMBL" id="AONC01000037">
    <property type="protein sequence ID" value="EXJ14713.1"/>
    <property type="molecule type" value="Genomic_DNA"/>
</dbReference>
<dbReference type="Gene3D" id="1.10.10.880">
    <property type="entry name" value="Anti sigma-E protein RseA, N-terminal domain"/>
    <property type="match status" value="1"/>
</dbReference>
<dbReference type="GO" id="GO:0016989">
    <property type="term" value="F:sigma factor antagonist activity"/>
    <property type="evidence" value="ECO:0007669"/>
    <property type="project" value="InterPro"/>
</dbReference>
<dbReference type="CDD" id="cd16328">
    <property type="entry name" value="RseA_N"/>
    <property type="match status" value="1"/>
</dbReference>
<dbReference type="InterPro" id="IPR052383">
    <property type="entry name" value="Anti-sigma-E_RseA-like"/>
</dbReference>
<reference evidence="3 4" key="1">
    <citation type="submission" date="2012-11" db="EMBL/GenBank/DDBJ databases">
        <title>Genome assembly of Thiorhodococcus sp. AK35.</title>
        <authorList>
            <person name="Nupur N."/>
            <person name="Khatri I."/>
            <person name="Subramanian S."/>
            <person name="Pinnaka A."/>
        </authorList>
    </citation>
    <scope>NUCLEOTIDE SEQUENCE [LARGE SCALE GENOMIC DNA]</scope>
    <source>
        <strain evidence="3 4">AK35</strain>
    </source>
</reference>
<dbReference type="eggNOG" id="COG3073">
    <property type="taxonomic scope" value="Bacteria"/>
</dbReference>
<dbReference type="SUPFAM" id="SSF89069">
    <property type="entry name" value="N-terminal, cytoplasmic domain of anti-sigmaE factor RseA"/>
    <property type="match status" value="1"/>
</dbReference>
<accession>W9V589</accession>
<gene>
    <name evidence="3" type="ORF">D779_2242</name>
</gene>
<feature type="domain" description="Anti sigma-E protein RseA N-terminal" evidence="2">
    <location>
        <begin position="6"/>
        <end position="80"/>
    </location>
</feature>
<evidence type="ECO:0000313" key="4">
    <source>
        <dbReference type="Proteomes" id="UP000019460"/>
    </source>
</evidence>
<keyword evidence="1" id="KW-0812">Transmembrane</keyword>
<dbReference type="STRING" id="1249627.D779_2242"/>
<feature type="transmembrane region" description="Helical" evidence="1">
    <location>
        <begin position="89"/>
        <end position="113"/>
    </location>
</feature>
<keyword evidence="1" id="KW-0472">Membrane</keyword>